<dbReference type="Proteomes" id="UP000012065">
    <property type="component" value="Unassembled WGS sequence"/>
</dbReference>
<organism evidence="2 3">
    <name type="scientific">Thanatephorus cucumeris (strain AG1-IB / isolate 7/3/14)</name>
    <name type="common">Lettuce bottom rot fungus</name>
    <name type="synonym">Rhizoctonia solani</name>
    <dbReference type="NCBI Taxonomy" id="1108050"/>
    <lineage>
        <taxon>Eukaryota</taxon>
        <taxon>Fungi</taxon>
        <taxon>Dikarya</taxon>
        <taxon>Basidiomycota</taxon>
        <taxon>Agaricomycotina</taxon>
        <taxon>Agaricomycetes</taxon>
        <taxon>Cantharellales</taxon>
        <taxon>Ceratobasidiaceae</taxon>
        <taxon>Rhizoctonia</taxon>
        <taxon>Rhizoctonia solani AG-1</taxon>
    </lineage>
</organism>
<comment type="caution">
    <text evidence="2">The sequence shown here is derived from an EMBL/GenBank/DDBJ whole genome shotgun (WGS) entry which is preliminary data.</text>
</comment>
<sequence length="383" mass="40485">MHKPLSITRKPLAFSADKDVVLDADVDAEIPTDKAKATNLLPIETNHLSPMIPVLGQEEALRFLGMHLNNLQDWAAPGGVANHPNKDPNANAPKSVPLIAHSPIQVSPTNLPPTEPASLVPPEPLIDHQLLWDLGNHADHKGLGDTIRPDSRLSQQPGGNTGFVVPGDNDVAALISAYPPHVIHAYQEAWRLTQEFNNSFGFGFGTRLGAQALGPLAGIGDFSIHQQSVEDHQLQTFKDANKRASVAAPPTPLTVQGDLLQGSHHCLPGGLSLPVPLKHLIIGDSKMQDAGPCSPAPNPNTGIQSAPKLVLDPIGTTKQTNKDSQLGGAEVQGAETDRKGEGKGNGKCVIDGNHGIRGGEGQGKRLGVSTESVTNSHKKDKET</sequence>
<name>M5CH86_THACB</name>
<evidence type="ECO:0000313" key="3">
    <source>
        <dbReference type="Proteomes" id="UP000012065"/>
    </source>
</evidence>
<proteinExistence type="predicted"/>
<dbReference type="AlphaFoldDB" id="M5CH86"/>
<evidence type="ECO:0000256" key="1">
    <source>
        <dbReference type="SAM" id="MobiDB-lite"/>
    </source>
</evidence>
<evidence type="ECO:0000313" key="2">
    <source>
        <dbReference type="EMBL" id="CCO37432.1"/>
    </source>
</evidence>
<dbReference type="HOGENOM" id="CLU_706335_0_0_1"/>
<reference evidence="2 3" key="1">
    <citation type="journal article" date="2013" name="J. Biotechnol.">
        <title>Establishment and interpretation of the genome sequence of the phytopathogenic fungus Rhizoctonia solani AG1-IB isolate 7/3/14.</title>
        <authorList>
            <person name="Wibberg D.W."/>
            <person name="Jelonek L.J."/>
            <person name="Rupp O.R."/>
            <person name="Hennig M.H."/>
            <person name="Eikmeyer F.E."/>
            <person name="Goesmann A.G."/>
            <person name="Hartmann A.H."/>
            <person name="Borriss R.B."/>
            <person name="Grosch R.G."/>
            <person name="Puehler A.P."/>
            <person name="Schlueter A.S."/>
        </authorList>
    </citation>
    <scope>NUCLEOTIDE SEQUENCE [LARGE SCALE GENOMIC DNA]</scope>
    <source>
        <strain evidence="3">AG1-IB / isolate 7/3/14</strain>
    </source>
</reference>
<feature type="region of interest" description="Disordered" evidence="1">
    <location>
        <begin position="286"/>
        <end position="383"/>
    </location>
</feature>
<protein>
    <submittedName>
        <fullName evidence="2">Uncharacterized protein</fullName>
    </submittedName>
</protein>
<accession>M5CH86</accession>
<gene>
    <name evidence="2" type="ORF">BN14_11588</name>
</gene>
<dbReference type="EMBL" id="CAOJ01017143">
    <property type="protein sequence ID" value="CCO37432.1"/>
    <property type="molecule type" value="Genomic_DNA"/>
</dbReference>
<feature type="compositionally biased region" description="Basic and acidic residues" evidence="1">
    <location>
        <begin position="335"/>
        <end position="344"/>
    </location>
</feature>